<evidence type="ECO:0000259" key="1">
    <source>
        <dbReference type="Pfam" id="PF00144"/>
    </source>
</evidence>
<dbReference type="InterPro" id="IPR001466">
    <property type="entry name" value="Beta-lactam-related"/>
</dbReference>
<dbReference type="EMBL" id="FOQL01000004">
    <property type="protein sequence ID" value="SFI84081.1"/>
    <property type="molecule type" value="Genomic_DNA"/>
</dbReference>
<accession>A0A1I3LH68</accession>
<dbReference type="Proteomes" id="UP000243606">
    <property type="component" value="Unassembled WGS sequence"/>
</dbReference>
<gene>
    <name evidence="2" type="ORF">SAMN05216206_2954</name>
</gene>
<dbReference type="Pfam" id="PF00144">
    <property type="entry name" value="Beta-lactamase"/>
    <property type="match status" value="1"/>
</dbReference>
<dbReference type="InterPro" id="IPR012338">
    <property type="entry name" value="Beta-lactam/transpept-like"/>
</dbReference>
<keyword evidence="3" id="KW-1185">Reference proteome</keyword>
<dbReference type="STRING" id="425504.SAMN05216206_2954"/>
<dbReference type="SUPFAM" id="SSF56601">
    <property type="entry name" value="beta-lactamase/transpeptidase-like"/>
    <property type="match status" value="1"/>
</dbReference>
<evidence type="ECO:0000313" key="2">
    <source>
        <dbReference type="EMBL" id="SFI84081.1"/>
    </source>
</evidence>
<dbReference type="AlphaFoldDB" id="A0A1I3LH68"/>
<dbReference type="PANTHER" id="PTHR43283">
    <property type="entry name" value="BETA-LACTAMASE-RELATED"/>
    <property type="match status" value="1"/>
</dbReference>
<reference evidence="3" key="1">
    <citation type="submission" date="2016-10" db="EMBL/GenBank/DDBJ databases">
        <authorList>
            <person name="Varghese N."/>
            <person name="Submissions S."/>
        </authorList>
    </citation>
    <scope>NUCLEOTIDE SEQUENCE [LARGE SCALE GENOMIC DNA]</scope>
    <source>
        <strain evidence="3">LMG 24016</strain>
    </source>
</reference>
<feature type="domain" description="Beta-lactamase-related" evidence="1">
    <location>
        <begin position="102"/>
        <end position="419"/>
    </location>
</feature>
<organism evidence="2 3">
    <name type="scientific">Pseudomonas guineae</name>
    <dbReference type="NCBI Taxonomy" id="425504"/>
    <lineage>
        <taxon>Bacteria</taxon>
        <taxon>Pseudomonadati</taxon>
        <taxon>Pseudomonadota</taxon>
        <taxon>Gammaproteobacteria</taxon>
        <taxon>Pseudomonadales</taxon>
        <taxon>Pseudomonadaceae</taxon>
        <taxon>Pseudomonas</taxon>
    </lineage>
</organism>
<dbReference type="Gene3D" id="3.40.710.10">
    <property type="entry name" value="DD-peptidase/beta-lactamase superfamily"/>
    <property type="match status" value="1"/>
</dbReference>
<evidence type="ECO:0000313" key="3">
    <source>
        <dbReference type="Proteomes" id="UP000243606"/>
    </source>
</evidence>
<protein>
    <submittedName>
        <fullName evidence="2">CubicO group peptidase, beta-lactamase class C family</fullName>
    </submittedName>
</protein>
<dbReference type="InterPro" id="IPR050789">
    <property type="entry name" value="Diverse_Enzym_Activities"/>
</dbReference>
<name>A0A1I3LH68_9PSED</name>
<sequence length="425" mass="47236">MSMKMRAAGGLFTMTVGLLLNGCAQTASTPIEAANDSFKQEKRAYIGRAQDLYDLSPLYQPDTYRNMDQLYFTRDVARGEQVYPLPQKPNIDVTYQADGAKQTADDFMRRNHVGGVLIIKDGNVVLEKYGLGNDADSRWTSFSVVKSISSTLVGAAVQQGHINVKAPITQYLPALKGGAYDGVTVEQMLRMSSGADWNETYRDPASDRRKMFELQLSNTPDALVKQLSQLKRKSPPGTVFKYSTGESHLQSELIHAATGMTTSDYLSDRIWARMGMEQPAYWQLDAQAGQEIGSSGFSATLKDYGRFGQFILNDGVIDGERILPKGWMDKATEVDPASYLAPGKLYGGDYILGYGYQWWLFPTGKAARDQHDGAFEAQGIFGQFVYVNRKENVVAVVWSAWPEPEMDTREMETYDFIAAAIKALK</sequence>
<proteinExistence type="predicted"/>
<dbReference type="PANTHER" id="PTHR43283:SF14">
    <property type="entry name" value="BLL8153 PROTEIN"/>
    <property type="match status" value="1"/>
</dbReference>